<protein>
    <submittedName>
        <fullName evidence="2">Uncharacterized protein</fullName>
    </submittedName>
</protein>
<feature type="compositionally biased region" description="Acidic residues" evidence="1">
    <location>
        <begin position="111"/>
        <end position="122"/>
    </location>
</feature>
<name>A0AAD6ST56_9AGAR</name>
<organism evidence="2 3">
    <name type="scientific">Mycena alexandri</name>
    <dbReference type="NCBI Taxonomy" id="1745969"/>
    <lineage>
        <taxon>Eukaryota</taxon>
        <taxon>Fungi</taxon>
        <taxon>Dikarya</taxon>
        <taxon>Basidiomycota</taxon>
        <taxon>Agaricomycotina</taxon>
        <taxon>Agaricomycetes</taxon>
        <taxon>Agaricomycetidae</taxon>
        <taxon>Agaricales</taxon>
        <taxon>Marasmiineae</taxon>
        <taxon>Mycenaceae</taxon>
        <taxon>Mycena</taxon>
    </lineage>
</organism>
<evidence type="ECO:0000313" key="2">
    <source>
        <dbReference type="EMBL" id="KAJ7032621.1"/>
    </source>
</evidence>
<gene>
    <name evidence="2" type="ORF">C8F04DRAFT_1184806</name>
</gene>
<comment type="caution">
    <text evidence="2">The sequence shown here is derived from an EMBL/GenBank/DDBJ whole genome shotgun (WGS) entry which is preliminary data.</text>
</comment>
<evidence type="ECO:0000256" key="1">
    <source>
        <dbReference type="SAM" id="MobiDB-lite"/>
    </source>
</evidence>
<keyword evidence="3" id="KW-1185">Reference proteome</keyword>
<dbReference type="EMBL" id="JARJCM010000071">
    <property type="protein sequence ID" value="KAJ7032621.1"/>
    <property type="molecule type" value="Genomic_DNA"/>
</dbReference>
<sequence length="360" mass="39084">MIQHDGGEKDLIDGTSANLGGDLILESLWEAAGAAQAAPLACAGSLRRSKQRRKISSTRPACPECLCRHALEVNDPSKPSPQKRVQSNAITTPPAQSRSPSPHSAGAGEGSDYEEPENEDEDGDKKNNGSGPDENSADEAVTQNAFNARATHWQPWQDRILTQQVNVNPPFLLEDPQERAVAWDATANAVNAAVSKSATRPWTPRTGEACCKRLQRLMKNHKLLGKICALADGEVVATARKVKKKNDLEAQSGAEMRDALMKGLVKSAGCNCTGADLTLHLTGIGSFLFIVKTVKVVADAFGTLCYILQLFVVASGVERNFVLLEASIDDVLQSTYTFLAVLDRREEQIQRRERELQNVK</sequence>
<accession>A0AAD6ST56</accession>
<reference evidence="2" key="1">
    <citation type="submission" date="2023-03" db="EMBL/GenBank/DDBJ databases">
        <title>Massive genome expansion in bonnet fungi (Mycena s.s.) driven by repeated elements and novel gene families across ecological guilds.</title>
        <authorList>
            <consortium name="Lawrence Berkeley National Laboratory"/>
            <person name="Harder C.B."/>
            <person name="Miyauchi S."/>
            <person name="Viragh M."/>
            <person name="Kuo A."/>
            <person name="Thoen E."/>
            <person name="Andreopoulos B."/>
            <person name="Lu D."/>
            <person name="Skrede I."/>
            <person name="Drula E."/>
            <person name="Henrissat B."/>
            <person name="Morin E."/>
            <person name="Kohler A."/>
            <person name="Barry K."/>
            <person name="LaButti K."/>
            <person name="Morin E."/>
            <person name="Salamov A."/>
            <person name="Lipzen A."/>
            <person name="Mereny Z."/>
            <person name="Hegedus B."/>
            <person name="Baldrian P."/>
            <person name="Stursova M."/>
            <person name="Weitz H."/>
            <person name="Taylor A."/>
            <person name="Grigoriev I.V."/>
            <person name="Nagy L.G."/>
            <person name="Martin F."/>
            <person name="Kauserud H."/>
        </authorList>
    </citation>
    <scope>NUCLEOTIDE SEQUENCE</scope>
    <source>
        <strain evidence="2">CBHHK200</strain>
    </source>
</reference>
<dbReference type="AlphaFoldDB" id="A0AAD6ST56"/>
<feature type="compositionally biased region" description="Polar residues" evidence="1">
    <location>
        <begin position="83"/>
        <end position="102"/>
    </location>
</feature>
<dbReference type="Proteomes" id="UP001218188">
    <property type="component" value="Unassembled WGS sequence"/>
</dbReference>
<evidence type="ECO:0000313" key="3">
    <source>
        <dbReference type="Proteomes" id="UP001218188"/>
    </source>
</evidence>
<feature type="region of interest" description="Disordered" evidence="1">
    <location>
        <begin position="72"/>
        <end position="138"/>
    </location>
</feature>
<proteinExistence type="predicted"/>